<keyword evidence="2" id="KW-0812">Transmembrane</keyword>
<keyword evidence="6" id="KW-1185">Reference proteome</keyword>
<evidence type="ECO:0000313" key="4">
    <source>
        <dbReference type="EMBL" id="AHW62343.1"/>
    </source>
</evidence>
<dbReference type="Pfam" id="PF13568">
    <property type="entry name" value="OMP_b-brl_2"/>
    <property type="match status" value="1"/>
</dbReference>
<feature type="compositionally biased region" description="Basic and acidic residues" evidence="1">
    <location>
        <begin position="205"/>
        <end position="220"/>
    </location>
</feature>
<feature type="compositionally biased region" description="Polar residues" evidence="1">
    <location>
        <begin position="131"/>
        <end position="152"/>
    </location>
</feature>
<protein>
    <submittedName>
        <fullName evidence="5">Outer membrane protein beta-barrel domain-containing protein</fullName>
    </submittedName>
</protein>
<dbReference type="KEGG" id="dori:FH5T_19920"/>
<evidence type="ECO:0000313" key="7">
    <source>
        <dbReference type="Proteomes" id="UP000181981"/>
    </source>
</evidence>
<feature type="compositionally biased region" description="Basic and acidic residues" evidence="1">
    <location>
        <begin position="228"/>
        <end position="237"/>
    </location>
</feature>
<accession>X5DH71</accession>
<dbReference type="OrthoDB" id="1014137at2"/>
<reference evidence="5 7" key="2">
    <citation type="submission" date="2016-10" db="EMBL/GenBank/DDBJ databases">
        <authorList>
            <person name="de Groot N.N."/>
        </authorList>
    </citation>
    <scope>NUCLEOTIDE SEQUENCE [LARGE SCALE GENOMIC DNA]</scope>
    <source>
        <strain evidence="5 7">DSM 25947</strain>
    </source>
</reference>
<dbReference type="RefSeq" id="WP_038562395.1">
    <property type="nucleotide sequence ID" value="NZ_FOHT01000056.1"/>
</dbReference>
<dbReference type="Proteomes" id="UP000181981">
    <property type="component" value="Unassembled WGS sequence"/>
</dbReference>
<reference evidence="4 6" key="1">
    <citation type="submission" date="2014-03" db="EMBL/GenBank/DDBJ databases">
        <title>Complete genome sequence of a deeply braunched marine Bacteroidia bacterium Draconibacterium orientale type strain FH5T.</title>
        <authorList>
            <person name="Li X."/>
            <person name="Wang X."/>
            <person name="Xie Z."/>
            <person name="Du Z."/>
            <person name="Chen G."/>
        </authorList>
    </citation>
    <scope>NUCLEOTIDE SEQUENCE [LARGE SCALE GENOMIC DNA]</scope>
    <source>
        <strain evidence="4 6">FH5</strain>
    </source>
</reference>
<dbReference type="STRING" id="1168034.FH5T_19920"/>
<keyword evidence="2" id="KW-0472">Membrane</keyword>
<name>X5DH71_9BACT</name>
<feature type="region of interest" description="Disordered" evidence="1">
    <location>
        <begin position="128"/>
        <end position="265"/>
    </location>
</feature>
<evidence type="ECO:0000256" key="1">
    <source>
        <dbReference type="SAM" id="MobiDB-lite"/>
    </source>
</evidence>
<dbReference type="EMBL" id="CP007451">
    <property type="protein sequence ID" value="AHW62343.1"/>
    <property type="molecule type" value="Genomic_DNA"/>
</dbReference>
<dbReference type="AlphaFoldDB" id="X5DH71"/>
<dbReference type="Proteomes" id="UP000023772">
    <property type="component" value="Chromosome"/>
</dbReference>
<keyword evidence="2" id="KW-1133">Transmembrane helix</keyword>
<organism evidence="5 7">
    <name type="scientific">Draconibacterium orientale</name>
    <dbReference type="NCBI Taxonomy" id="1168034"/>
    <lineage>
        <taxon>Bacteria</taxon>
        <taxon>Pseudomonadati</taxon>
        <taxon>Bacteroidota</taxon>
        <taxon>Bacteroidia</taxon>
        <taxon>Marinilabiliales</taxon>
        <taxon>Prolixibacteraceae</taxon>
        <taxon>Draconibacterium</taxon>
    </lineage>
</organism>
<dbReference type="EMBL" id="FOHT01000056">
    <property type="protein sequence ID" value="SEU14473.1"/>
    <property type="molecule type" value="Genomic_DNA"/>
</dbReference>
<evidence type="ECO:0000259" key="3">
    <source>
        <dbReference type="Pfam" id="PF13568"/>
    </source>
</evidence>
<dbReference type="HOGENOM" id="CLU_543740_0_0_10"/>
<feature type="transmembrane region" description="Helical" evidence="2">
    <location>
        <begin position="52"/>
        <end position="70"/>
    </location>
</feature>
<evidence type="ECO:0000256" key="2">
    <source>
        <dbReference type="SAM" id="Phobius"/>
    </source>
</evidence>
<dbReference type="InterPro" id="IPR025665">
    <property type="entry name" value="Beta-barrel_OMP_2"/>
</dbReference>
<evidence type="ECO:0000313" key="5">
    <source>
        <dbReference type="EMBL" id="SEU14473.1"/>
    </source>
</evidence>
<evidence type="ECO:0000313" key="6">
    <source>
        <dbReference type="Proteomes" id="UP000023772"/>
    </source>
</evidence>
<feature type="domain" description="Outer membrane protein beta-barrel" evidence="3">
    <location>
        <begin position="305"/>
        <end position="469"/>
    </location>
</feature>
<proteinExistence type="predicted"/>
<gene>
    <name evidence="4" type="ORF">FH5T_19920</name>
    <name evidence="5" type="ORF">SAMN05444285_1562</name>
</gene>
<sequence length="501" mass="56984">MKKGKEHNDLDNFLKESFEGHTIEPAPELWDKIESRFQPKVVPMQSFVRLKVALYASVAIIAGLVLFMLLPEKQAKPEAPLTIEIKKETAQPEEAKQTEDIAQIEEPIIVKTYKTNIVNEADELTKEEENQLASVEMNNTKSETSAIKNQTQKSDEFEKVPQALKTEKTGISEEKLVNEEKETVAELKKEEVEETPDLSALANNNRDHEAPVETTEEKAIAEISNSVDNKKSKDSKVKSNNKKRSSSKRLFSNKQHRPNKNYTNYTRSGKILKDFTLKVNFTPTITALFVTDEDSDIPNFQKLDTDNPGFTFNGGFELEYALNDNWAVYTGLKTYYFKQSFEEYTYNVPSPLPQDQKLKTLAGNYLVNNAGNGNLPGTAEVDAILRIRYIDIPLIARYQVNNVFFDAGVHYNYMIDNYSNIKQRNNLTDLTFERNGGIRKHAFGLTAGIGFKKTFESGMRMEFGPEIKVNLNNFYSNEELIGIPVFGGFRAVMCLDKYYSK</sequence>
<feature type="compositionally biased region" description="Basic and acidic residues" evidence="1">
    <location>
        <begin position="153"/>
        <end position="191"/>
    </location>
</feature>